<reference evidence="1" key="1">
    <citation type="submission" date="2021-02" db="EMBL/GenBank/DDBJ databases">
        <authorList>
            <person name="Nowell W R."/>
        </authorList>
    </citation>
    <scope>NUCLEOTIDE SEQUENCE</scope>
</reference>
<gene>
    <name evidence="1" type="ORF">BJG266_LOCUS29053</name>
    <name evidence="2" type="ORF">QVE165_LOCUS45333</name>
</gene>
<dbReference type="EMBL" id="CAJNOI010000319">
    <property type="protein sequence ID" value="CAF1241028.1"/>
    <property type="molecule type" value="Genomic_DNA"/>
</dbReference>
<comment type="caution">
    <text evidence="1">The sequence shown here is derived from an EMBL/GenBank/DDBJ whole genome shotgun (WGS) entry which is preliminary data.</text>
</comment>
<evidence type="ECO:0000313" key="2">
    <source>
        <dbReference type="EMBL" id="CAF1528656.1"/>
    </source>
</evidence>
<dbReference type="EMBL" id="CAJNOM010000634">
    <property type="protein sequence ID" value="CAF1528656.1"/>
    <property type="molecule type" value="Genomic_DNA"/>
</dbReference>
<dbReference type="Proteomes" id="UP000663877">
    <property type="component" value="Unassembled WGS sequence"/>
</dbReference>
<protein>
    <submittedName>
        <fullName evidence="1">Uncharacterized protein</fullName>
    </submittedName>
</protein>
<dbReference type="Proteomes" id="UP000663832">
    <property type="component" value="Unassembled WGS sequence"/>
</dbReference>
<evidence type="ECO:0000313" key="3">
    <source>
        <dbReference type="Proteomes" id="UP000663832"/>
    </source>
</evidence>
<evidence type="ECO:0000313" key="1">
    <source>
        <dbReference type="EMBL" id="CAF1241028.1"/>
    </source>
</evidence>
<name>A0A814Z9B7_9BILA</name>
<dbReference type="AlphaFoldDB" id="A0A814Z9B7"/>
<evidence type="ECO:0000313" key="4">
    <source>
        <dbReference type="Proteomes" id="UP000663877"/>
    </source>
</evidence>
<organism evidence="1 4">
    <name type="scientific">Adineta steineri</name>
    <dbReference type="NCBI Taxonomy" id="433720"/>
    <lineage>
        <taxon>Eukaryota</taxon>
        <taxon>Metazoa</taxon>
        <taxon>Spiralia</taxon>
        <taxon>Gnathifera</taxon>
        <taxon>Rotifera</taxon>
        <taxon>Eurotatoria</taxon>
        <taxon>Bdelloidea</taxon>
        <taxon>Adinetida</taxon>
        <taxon>Adinetidae</taxon>
        <taxon>Adineta</taxon>
    </lineage>
</organism>
<accession>A0A814Z9B7</accession>
<proteinExistence type="predicted"/>
<keyword evidence="3" id="KW-1185">Reference proteome</keyword>
<dbReference type="OrthoDB" id="10242011at2759"/>
<sequence>MRLVDSTAIDGQRLENNLVSNLPHLERFNCNFWFVFPSNLFPSLLDVQMYLDKFKTDFWISSQCFPPVYCFYKQTETESYNTSFVMHSLPQIEFSYHLFPSSVPLIYLSNKDNMYHLKDVSQIRVKDDNLSAEFVQSASDLFPNLKHITFSNCCIISTNNNWNGTSIMTSVTFITFKNDFPTSEVSTAQQYLKLLFPNATILLYATAY</sequence>